<dbReference type="EMBL" id="JBEZAE010000003">
    <property type="protein sequence ID" value="MEU7069892.1"/>
    <property type="molecule type" value="Genomic_DNA"/>
</dbReference>
<organism evidence="2 3">
    <name type="scientific">Streptomyces narbonensis</name>
    <dbReference type="NCBI Taxonomy" id="67333"/>
    <lineage>
        <taxon>Bacteria</taxon>
        <taxon>Bacillati</taxon>
        <taxon>Actinomycetota</taxon>
        <taxon>Actinomycetes</taxon>
        <taxon>Kitasatosporales</taxon>
        <taxon>Streptomycetaceae</taxon>
        <taxon>Streptomyces</taxon>
    </lineage>
</organism>
<dbReference type="InterPro" id="IPR008254">
    <property type="entry name" value="Flavodoxin/NO_synth"/>
</dbReference>
<accession>A0ABV3C545</accession>
<dbReference type="PANTHER" id="PTHR38030">
    <property type="entry name" value="PROTOPORPHYRINOGEN IX DEHYDROGENASE [MENAQUINONE]"/>
    <property type="match status" value="1"/>
</dbReference>
<dbReference type="PANTHER" id="PTHR38030:SF2">
    <property type="entry name" value="PROTOPORPHYRINOGEN IX DEHYDROGENASE [QUINONE]"/>
    <property type="match status" value="1"/>
</dbReference>
<gene>
    <name evidence="2" type="ORF">AB0A88_07040</name>
</gene>
<reference evidence="2 3" key="1">
    <citation type="submission" date="2024-06" db="EMBL/GenBank/DDBJ databases">
        <title>The Natural Products Discovery Center: Release of the First 8490 Sequenced Strains for Exploring Actinobacteria Biosynthetic Diversity.</title>
        <authorList>
            <person name="Kalkreuter E."/>
            <person name="Kautsar S.A."/>
            <person name="Yang D."/>
            <person name="Bader C.D."/>
            <person name="Teijaro C.N."/>
            <person name="Fluegel L."/>
            <person name="Davis C.M."/>
            <person name="Simpson J.R."/>
            <person name="Lauterbach L."/>
            <person name="Steele A.D."/>
            <person name="Gui C."/>
            <person name="Meng S."/>
            <person name="Li G."/>
            <person name="Viehrig K."/>
            <person name="Ye F."/>
            <person name="Su P."/>
            <person name="Kiefer A.F."/>
            <person name="Nichols A."/>
            <person name="Cepeda A.J."/>
            <person name="Yan W."/>
            <person name="Fan B."/>
            <person name="Jiang Y."/>
            <person name="Adhikari A."/>
            <person name="Zheng C.-J."/>
            <person name="Schuster L."/>
            <person name="Cowan T.M."/>
            <person name="Smanski M.J."/>
            <person name="Chevrette M.G."/>
            <person name="De Carvalho L.P.S."/>
            <person name="Shen B."/>
        </authorList>
    </citation>
    <scope>NUCLEOTIDE SEQUENCE [LARGE SCALE GENOMIC DNA]</scope>
    <source>
        <strain evidence="2 3">NPDC045974</strain>
    </source>
</reference>
<evidence type="ECO:0000259" key="1">
    <source>
        <dbReference type="PROSITE" id="PS50902"/>
    </source>
</evidence>
<name>A0ABV3C545_9ACTN</name>
<dbReference type="InterPro" id="IPR029039">
    <property type="entry name" value="Flavoprotein-like_sf"/>
</dbReference>
<dbReference type="Pfam" id="PF12724">
    <property type="entry name" value="Flavodoxin_5"/>
    <property type="match status" value="1"/>
</dbReference>
<dbReference type="Proteomes" id="UP001551329">
    <property type="component" value="Unassembled WGS sequence"/>
</dbReference>
<sequence length="179" mass="19416">MNARRVLVAYGTKAGATAGIAEEIGRTLRDDGFDAVVLPAHTVTDVSGYDGVVLGGALYAGHWTGEARRCARRNAEQLRHRPLWLFSSGPIDSCAEQHEIPPVRGVARRVQQLGAREHRTFGGAVTAETSGPVARAMVRRGKGGDFRNPERIRAWAHQIGTELERAREPFRVGDVEPAG</sequence>
<feature type="domain" description="Flavodoxin-like" evidence="1">
    <location>
        <begin position="6"/>
        <end position="160"/>
    </location>
</feature>
<dbReference type="Gene3D" id="3.40.50.360">
    <property type="match status" value="1"/>
</dbReference>
<evidence type="ECO:0000313" key="2">
    <source>
        <dbReference type="EMBL" id="MEU7069892.1"/>
    </source>
</evidence>
<dbReference type="RefSeq" id="WP_358470269.1">
    <property type="nucleotide sequence ID" value="NZ_JBEZAE010000003.1"/>
</dbReference>
<protein>
    <submittedName>
        <fullName evidence="2">Flavodoxin domain-containing protein</fullName>
    </submittedName>
</protein>
<comment type="caution">
    <text evidence="2">The sequence shown here is derived from an EMBL/GenBank/DDBJ whole genome shotgun (WGS) entry which is preliminary data.</text>
</comment>
<dbReference type="InterPro" id="IPR026816">
    <property type="entry name" value="Flavodoxin_dom"/>
</dbReference>
<keyword evidence="3" id="KW-1185">Reference proteome</keyword>
<evidence type="ECO:0000313" key="3">
    <source>
        <dbReference type="Proteomes" id="UP001551329"/>
    </source>
</evidence>
<dbReference type="SUPFAM" id="SSF52218">
    <property type="entry name" value="Flavoproteins"/>
    <property type="match status" value="1"/>
</dbReference>
<dbReference type="PROSITE" id="PS50902">
    <property type="entry name" value="FLAVODOXIN_LIKE"/>
    <property type="match status" value="1"/>
</dbReference>
<dbReference type="InterPro" id="IPR052200">
    <property type="entry name" value="Protoporphyrinogen_IX_DH"/>
</dbReference>
<proteinExistence type="predicted"/>